<dbReference type="KEGG" id="svp:Pan189_12000"/>
<dbReference type="InterPro" id="IPR014756">
    <property type="entry name" value="Ig_E-set"/>
</dbReference>
<feature type="signal peptide" evidence="1">
    <location>
        <begin position="1"/>
        <end position="25"/>
    </location>
</feature>
<protein>
    <submittedName>
        <fullName evidence="3">Carbohydrate acetyl esterase/feruloyl esterase</fullName>
    </submittedName>
</protein>
<accession>A0A517QYV7</accession>
<keyword evidence="1" id="KW-0732">Signal</keyword>
<dbReference type="OrthoDB" id="184858at2"/>
<dbReference type="Pfam" id="PF02922">
    <property type="entry name" value="CBM_48"/>
    <property type="match status" value="1"/>
</dbReference>
<dbReference type="Proteomes" id="UP000317318">
    <property type="component" value="Chromosome"/>
</dbReference>
<dbReference type="InterPro" id="IPR004193">
    <property type="entry name" value="Glyco_hydro_13_N"/>
</dbReference>
<proteinExistence type="predicted"/>
<dbReference type="AlphaFoldDB" id="A0A517QYV7"/>
<feature type="domain" description="Glycoside hydrolase family 13 N-terminal" evidence="2">
    <location>
        <begin position="43"/>
        <end position="102"/>
    </location>
</feature>
<dbReference type="PANTHER" id="PTHR48098">
    <property type="entry name" value="ENTEROCHELIN ESTERASE-RELATED"/>
    <property type="match status" value="1"/>
</dbReference>
<keyword evidence="4" id="KW-1185">Reference proteome</keyword>
<dbReference type="InterPro" id="IPR000801">
    <property type="entry name" value="Esterase-like"/>
</dbReference>
<gene>
    <name evidence="3" type="primary">axe1-6A</name>
    <name evidence="3" type="ORF">Pan189_12000</name>
</gene>
<reference evidence="3 4" key="1">
    <citation type="submission" date="2019-02" db="EMBL/GenBank/DDBJ databases">
        <title>Deep-cultivation of Planctomycetes and their phenomic and genomic characterization uncovers novel biology.</title>
        <authorList>
            <person name="Wiegand S."/>
            <person name="Jogler M."/>
            <person name="Boedeker C."/>
            <person name="Pinto D."/>
            <person name="Vollmers J."/>
            <person name="Rivas-Marin E."/>
            <person name="Kohn T."/>
            <person name="Peeters S.H."/>
            <person name="Heuer A."/>
            <person name="Rast P."/>
            <person name="Oberbeckmann S."/>
            <person name="Bunk B."/>
            <person name="Jeske O."/>
            <person name="Meyerdierks A."/>
            <person name="Storesund J.E."/>
            <person name="Kallscheuer N."/>
            <person name="Luecker S."/>
            <person name="Lage O.M."/>
            <person name="Pohl T."/>
            <person name="Merkel B.J."/>
            <person name="Hornburger P."/>
            <person name="Mueller R.-W."/>
            <person name="Bruemmer F."/>
            <person name="Labrenz M."/>
            <person name="Spormann A.M."/>
            <person name="Op den Camp H."/>
            <person name="Overmann J."/>
            <person name="Amann R."/>
            <person name="Jetten M.S.M."/>
            <person name="Mascher T."/>
            <person name="Medema M.H."/>
            <person name="Devos D.P."/>
            <person name="Kaster A.-K."/>
            <person name="Ovreas L."/>
            <person name="Rohde M."/>
            <person name="Galperin M.Y."/>
            <person name="Jogler C."/>
        </authorList>
    </citation>
    <scope>NUCLEOTIDE SEQUENCE [LARGE SCALE GENOMIC DNA]</scope>
    <source>
        <strain evidence="3 4">Pan189</strain>
    </source>
</reference>
<organism evidence="3 4">
    <name type="scientific">Stratiformator vulcanicus</name>
    <dbReference type="NCBI Taxonomy" id="2527980"/>
    <lineage>
        <taxon>Bacteria</taxon>
        <taxon>Pseudomonadati</taxon>
        <taxon>Planctomycetota</taxon>
        <taxon>Planctomycetia</taxon>
        <taxon>Planctomycetales</taxon>
        <taxon>Planctomycetaceae</taxon>
        <taxon>Stratiformator</taxon>
    </lineage>
</organism>
<dbReference type="Gene3D" id="2.60.40.10">
    <property type="entry name" value="Immunoglobulins"/>
    <property type="match status" value="1"/>
</dbReference>
<dbReference type="Pfam" id="PF00756">
    <property type="entry name" value="Esterase"/>
    <property type="match status" value="1"/>
</dbReference>
<evidence type="ECO:0000313" key="3">
    <source>
        <dbReference type="EMBL" id="QDT36837.1"/>
    </source>
</evidence>
<dbReference type="CDD" id="cd11294">
    <property type="entry name" value="E_set_Esterase_like_N"/>
    <property type="match status" value="1"/>
</dbReference>
<evidence type="ECO:0000256" key="1">
    <source>
        <dbReference type="SAM" id="SignalP"/>
    </source>
</evidence>
<dbReference type="InterPro" id="IPR029058">
    <property type="entry name" value="AB_hydrolase_fold"/>
</dbReference>
<dbReference type="PANTHER" id="PTHR48098:SF1">
    <property type="entry name" value="DIACYLGLYCEROL ACYLTRANSFERASE_MYCOLYLTRANSFERASE AG85A"/>
    <property type="match status" value="1"/>
</dbReference>
<evidence type="ECO:0000259" key="2">
    <source>
        <dbReference type="Pfam" id="PF02922"/>
    </source>
</evidence>
<sequence length="384" mass="44070" precursor="true">MSKLTCVKWFTFVVLTLSVQGFVEADDPPRRDKRLPTSPEVAEDRQVTFRVRAPKADEVLLKGFAPIETTPMTRDDEGVWSVTIGPLEPEIYSYWFEVDGARQLDESSRYVKPSRTPKVNLLEVPGGEDSLTRFNPDIAHGTLHRHEYLSDVTDSVRNLIVYTPPTYRDTGEGKYPVLYLFHGTGDHEGGWTVEGRAHRIMDNLLHGGRAIPMIIVMPDVHVVYKDAKDYRRRIADEFEQELLTEIIPFVEKKYRAEQRPEDRAIAGLSLGSMQALRIGLKHPQKFAWIGGFSGPVVWENQQALVDEFVAKTPDLNEQLKLIWVAVGEDDWLIKRVQKTHEAFKAAGIEHEYQVTPGRHEWPVWRRYLVELLPRLFHEPNPAAR</sequence>
<dbReference type="Gene3D" id="3.40.50.1820">
    <property type="entry name" value="alpha/beta hydrolase"/>
    <property type="match status" value="1"/>
</dbReference>
<dbReference type="SUPFAM" id="SSF81296">
    <property type="entry name" value="E set domains"/>
    <property type="match status" value="1"/>
</dbReference>
<dbReference type="GO" id="GO:0005975">
    <property type="term" value="P:carbohydrate metabolic process"/>
    <property type="evidence" value="ECO:0007669"/>
    <property type="project" value="InterPro"/>
</dbReference>
<evidence type="ECO:0000313" key="4">
    <source>
        <dbReference type="Proteomes" id="UP000317318"/>
    </source>
</evidence>
<dbReference type="RefSeq" id="WP_145363009.1">
    <property type="nucleotide sequence ID" value="NZ_CP036268.1"/>
</dbReference>
<dbReference type="EMBL" id="CP036268">
    <property type="protein sequence ID" value="QDT36837.1"/>
    <property type="molecule type" value="Genomic_DNA"/>
</dbReference>
<feature type="chain" id="PRO_5021769714" evidence="1">
    <location>
        <begin position="26"/>
        <end position="384"/>
    </location>
</feature>
<dbReference type="GO" id="GO:0004553">
    <property type="term" value="F:hydrolase activity, hydrolyzing O-glycosyl compounds"/>
    <property type="evidence" value="ECO:0007669"/>
    <property type="project" value="InterPro"/>
</dbReference>
<dbReference type="InterPro" id="IPR013783">
    <property type="entry name" value="Ig-like_fold"/>
</dbReference>
<dbReference type="InterPro" id="IPR050583">
    <property type="entry name" value="Mycobacterial_A85_antigen"/>
</dbReference>
<dbReference type="SUPFAM" id="SSF53474">
    <property type="entry name" value="alpha/beta-Hydrolases"/>
    <property type="match status" value="1"/>
</dbReference>
<name>A0A517QYV7_9PLAN</name>
<dbReference type="GO" id="GO:0016747">
    <property type="term" value="F:acyltransferase activity, transferring groups other than amino-acyl groups"/>
    <property type="evidence" value="ECO:0007669"/>
    <property type="project" value="TreeGrafter"/>
</dbReference>